<comment type="caution">
    <text evidence="9">The sequence shown here is derived from an EMBL/GenBank/DDBJ whole genome shotgun (WGS) entry which is preliminary data.</text>
</comment>
<evidence type="ECO:0000256" key="3">
    <source>
        <dbReference type="ARBA" id="ARBA00022679"/>
    </source>
</evidence>
<keyword evidence="10" id="KW-1185">Reference proteome</keyword>
<dbReference type="InterPro" id="IPR001296">
    <property type="entry name" value="Glyco_trans_1"/>
</dbReference>
<dbReference type="PANTHER" id="PTHR13615:SF3">
    <property type="entry name" value="GLYCOSYLTRANSFERASE-LIKE DOMAIN-CONTAINING PROTEIN 1"/>
    <property type="match status" value="1"/>
</dbReference>
<dbReference type="Proteomes" id="UP001207918">
    <property type="component" value="Unassembled WGS sequence"/>
</dbReference>
<evidence type="ECO:0000259" key="8">
    <source>
        <dbReference type="Pfam" id="PF12038"/>
    </source>
</evidence>
<evidence type="ECO:0000259" key="7">
    <source>
        <dbReference type="Pfam" id="PF00534"/>
    </source>
</evidence>
<evidence type="ECO:0000256" key="4">
    <source>
        <dbReference type="ARBA" id="ARBA00044517"/>
    </source>
</evidence>
<gene>
    <name evidence="9" type="ORF">J6I44_06095</name>
</gene>
<evidence type="ECO:0000313" key="9">
    <source>
        <dbReference type="EMBL" id="MCW9706415.1"/>
    </source>
</evidence>
<dbReference type="RefSeq" id="WP_265765121.1">
    <property type="nucleotide sequence ID" value="NZ_JAGGJA010000003.1"/>
</dbReference>
<evidence type="ECO:0000256" key="5">
    <source>
        <dbReference type="ARBA" id="ARBA00044539"/>
    </source>
</evidence>
<dbReference type="Gene3D" id="3.40.50.2000">
    <property type="entry name" value="Glycogen Phosphorylase B"/>
    <property type="match status" value="1"/>
</dbReference>
<feature type="domain" description="Glycosyl transferase family 1" evidence="7">
    <location>
        <begin position="180"/>
        <end position="305"/>
    </location>
</feature>
<evidence type="ECO:0000256" key="1">
    <source>
        <dbReference type="ARBA" id="ARBA00009481"/>
    </source>
</evidence>
<evidence type="ECO:0000256" key="2">
    <source>
        <dbReference type="ARBA" id="ARBA00022676"/>
    </source>
</evidence>
<dbReference type="EC" id="2.4.1.110" evidence="4"/>
<sequence length="377" mass="44074">MNILAVEPFYSGSHKAFLQGLQKHSRHHIIPVNLSYKGKKWRMHGNSVVLAGMAQEVEEEIDLLLVSSMTNLPAFLSLTSPRFANIPKVMYMHENQFTQPMPEGEERDQTYCYLNYLSMLSADRLIFSSKFHRSDFLKALPDFLANYPDDKYYYPVDKIAEKSLVLYPGLDLQRFDAQPDIRSSNDNPVIVWNQRWQFDRNPAMFFRVLNRLNDIDLTFDLILAGDTQHEKPEEFEKAWKRYGRHITHFGYVENKENYSKLLHRGDIVVSTATYEFFCVAIMEAIYCGCHPLVPNRLHYPELVPQSLHKPLLHAPVLYETEDDLFHYLKDLLTNQTDPLPKASLQNINKHLDWSKRIEEYDAMFEECLDMDITPSLS</sequence>
<feature type="domain" description="tRNA-queuosine alpha-mannosyltransferase N-terminal" evidence="8">
    <location>
        <begin position="2"/>
        <end position="170"/>
    </location>
</feature>
<dbReference type="SUPFAM" id="SSF53756">
    <property type="entry name" value="UDP-Glycosyltransferase/glycogen phosphorylase"/>
    <property type="match status" value="1"/>
</dbReference>
<organism evidence="9 10">
    <name type="scientific">Fodinibius salsisoli</name>
    <dbReference type="NCBI Taxonomy" id="2820877"/>
    <lineage>
        <taxon>Bacteria</taxon>
        <taxon>Pseudomonadati</taxon>
        <taxon>Balneolota</taxon>
        <taxon>Balneolia</taxon>
        <taxon>Balneolales</taxon>
        <taxon>Balneolaceae</taxon>
        <taxon>Fodinibius</taxon>
    </lineage>
</organism>
<comment type="similarity">
    <text evidence="1">Belongs to the glycosyltransferase group 1 family. Glycosyltransferase 4 subfamily.</text>
</comment>
<dbReference type="Pfam" id="PF00534">
    <property type="entry name" value="Glycos_transf_1"/>
    <property type="match status" value="1"/>
</dbReference>
<dbReference type="InterPro" id="IPR022701">
    <property type="entry name" value="QTMAN_N"/>
</dbReference>
<name>A0ABT3PKF3_9BACT</name>
<evidence type="ECO:0000313" key="10">
    <source>
        <dbReference type="Proteomes" id="UP001207918"/>
    </source>
</evidence>
<reference evidence="9 10" key="1">
    <citation type="submission" date="2021-03" db="EMBL/GenBank/DDBJ databases">
        <title>Aliifodinibius sp. nov., a new bacterium isolated from saline soil.</title>
        <authorList>
            <person name="Galisteo C."/>
            <person name="De La Haba R."/>
            <person name="Sanchez-Porro C."/>
            <person name="Ventosa A."/>
        </authorList>
    </citation>
    <scope>NUCLEOTIDE SEQUENCE [LARGE SCALE GENOMIC DNA]</scope>
    <source>
        <strain evidence="9 10">1BSP15-2V2</strain>
    </source>
</reference>
<proteinExistence type="inferred from homology"/>
<accession>A0ABT3PKF3</accession>
<keyword evidence="2" id="KW-0328">Glycosyltransferase</keyword>
<keyword evidence="3" id="KW-0808">Transferase</keyword>
<dbReference type="EMBL" id="JAGGJA010000003">
    <property type="protein sequence ID" value="MCW9706415.1"/>
    <property type="molecule type" value="Genomic_DNA"/>
</dbReference>
<comment type="catalytic activity">
    <reaction evidence="6">
        <text>queuosine(34) in tRNA(Asp) + GDP-alpha-D-mannose = O-4''-alpha-D-mannosylqueuosine(34) in tRNA(Asp) + GDP + H(+)</text>
        <dbReference type="Rhea" id="RHEA:12885"/>
        <dbReference type="Rhea" id="RHEA-COMP:18572"/>
        <dbReference type="Rhea" id="RHEA-COMP:18581"/>
        <dbReference type="ChEBI" id="CHEBI:15378"/>
        <dbReference type="ChEBI" id="CHEBI:57527"/>
        <dbReference type="ChEBI" id="CHEBI:58189"/>
        <dbReference type="ChEBI" id="CHEBI:194431"/>
        <dbReference type="ChEBI" id="CHEBI:194442"/>
        <dbReference type="EC" id="2.4.1.110"/>
    </reaction>
    <physiologicalReaction direction="left-to-right" evidence="6">
        <dbReference type="Rhea" id="RHEA:12886"/>
    </physiologicalReaction>
</comment>
<dbReference type="PANTHER" id="PTHR13615">
    <property type="entry name" value="GLYCOSYLTRANSFERASE-LIKE 1"/>
    <property type="match status" value="1"/>
</dbReference>
<evidence type="ECO:0000256" key="6">
    <source>
        <dbReference type="ARBA" id="ARBA00048439"/>
    </source>
</evidence>
<dbReference type="InterPro" id="IPR051862">
    <property type="entry name" value="GT-like_domain_containing_1"/>
</dbReference>
<dbReference type="Pfam" id="PF12038">
    <property type="entry name" value="QTMAN_N"/>
    <property type="match status" value="1"/>
</dbReference>
<protein>
    <recommendedName>
        <fullName evidence="5">tRNA-queuosine alpha-mannosyltransferase</fullName>
        <ecNumber evidence="4">2.4.1.110</ecNumber>
    </recommendedName>
</protein>